<dbReference type="EMBL" id="JASPKY010000312">
    <property type="protein sequence ID" value="KAK9709298.1"/>
    <property type="molecule type" value="Genomic_DNA"/>
</dbReference>
<evidence type="ECO:0000256" key="5">
    <source>
        <dbReference type="ARBA" id="ARBA00022729"/>
    </source>
</evidence>
<proteinExistence type="inferred from homology"/>
<dbReference type="PANTHER" id="PTHR11177:SF360">
    <property type="entry name" value="CHITINASE 4-RELATED"/>
    <property type="match status" value="1"/>
</dbReference>
<feature type="domain" description="GH18" evidence="15">
    <location>
        <begin position="20"/>
        <end position="386"/>
    </location>
</feature>
<evidence type="ECO:0000256" key="10">
    <source>
        <dbReference type="ARBA" id="ARBA00023295"/>
    </source>
</evidence>
<dbReference type="GO" id="GO:0000272">
    <property type="term" value="P:polysaccharide catabolic process"/>
    <property type="evidence" value="ECO:0007669"/>
    <property type="project" value="UniProtKB-KW"/>
</dbReference>
<dbReference type="InterPro" id="IPR001223">
    <property type="entry name" value="Glyco_hydro18_cat"/>
</dbReference>
<evidence type="ECO:0000256" key="12">
    <source>
        <dbReference type="RuleBase" id="RU000489"/>
    </source>
</evidence>
<comment type="caution">
    <text evidence="16">The sequence shown here is derived from an EMBL/GenBank/DDBJ whole genome shotgun (WGS) entry which is preliminary data.</text>
</comment>
<evidence type="ECO:0000259" key="14">
    <source>
        <dbReference type="PROSITE" id="PS50940"/>
    </source>
</evidence>
<dbReference type="InterPro" id="IPR011583">
    <property type="entry name" value="Chitinase_II/V-like_cat"/>
</dbReference>
<dbReference type="FunFam" id="3.20.20.80:FF:000007">
    <property type="entry name" value="Acidic mammalian chitinase"/>
    <property type="match status" value="1"/>
</dbReference>
<keyword evidence="8" id="KW-1015">Disulfide bond</keyword>
<keyword evidence="4" id="KW-0147">Chitin-binding</keyword>
<dbReference type="GO" id="GO:0006032">
    <property type="term" value="P:chitin catabolic process"/>
    <property type="evidence" value="ECO:0007669"/>
    <property type="project" value="UniProtKB-KW"/>
</dbReference>
<dbReference type="SMART" id="SM00636">
    <property type="entry name" value="Glyco_18"/>
    <property type="match status" value="1"/>
</dbReference>
<accession>A0AAW1JXF2</accession>
<dbReference type="InterPro" id="IPR002557">
    <property type="entry name" value="Chitin-bd_dom"/>
</dbReference>
<evidence type="ECO:0000313" key="17">
    <source>
        <dbReference type="Proteomes" id="UP001458880"/>
    </source>
</evidence>
<evidence type="ECO:0000256" key="4">
    <source>
        <dbReference type="ARBA" id="ARBA00022669"/>
    </source>
</evidence>
<feature type="domain" description="Chitin-binding type-2" evidence="14">
    <location>
        <begin position="409"/>
        <end position="466"/>
    </location>
</feature>
<dbReference type="InterPro" id="IPR001579">
    <property type="entry name" value="Glyco_hydro_18_chit_AS"/>
</dbReference>
<dbReference type="Pfam" id="PF01607">
    <property type="entry name" value="CBM_14"/>
    <property type="match status" value="1"/>
</dbReference>
<dbReference type="InterPro" id="IPR029070">
    <property type="entry name" value="Chitinase_insertion_sf"/>
</dbReference>
<dbReference type="Gene3D" id="2.170.140.10">
    <property type="entry name" value="Chitin binding domain"/>
    <property type="match status" value="1"/>
</dbReference>
<feature type="chain" id="PRO_5043620784" description="chitinase" evidence="13">
    <location>
        <begin position="18"/>
        <end position="466"/>
    </location>
</feature>
<evidence type="ECO:0000256" key="13">
    <source>
        <dbReference type="SAM" id="SignalP"/>
    </source>
</evidence>
<evidence type="ECO:0000259" key="15">
    <source>
        <dbReference type="PROSITE" id="PS51910"/>
    </source>
</evidence>
<dbReference type="InterPro" id="IPR036508">
    <property type="entry name" value="Chitin-bd_dom_sf"/>
</dbReference>
<dbReference type="SMART" id="SM00494">
    <property type="entry name" value="ChtBD2"/>
    <property type="match status" value="1"/>
</dbReference>
<comment type="similarity">
    <text evidence="2">Belongs to the glycosyl hydrolase 18 family. Chitinase class II subfamily.</text>
</comment>
<keyword evidence="5 13" id="KW-0732">Signal</keyword>
<evidence type="ECO:0000256" key="1">
    <source>
        <dbReference type="ARBA" id="ARBA00000822"/>
    </source>
</evidence>
<sequence length="466" mass="49871">MRRTFLFLALMAATALAAPDKFVCYLGSWANYRTGNCRYTIENIDASICTHIIYGFVGINPDASIRIMDAWLDDDSGLGGFRRFTGLKSKNSKLKALVAIGGWNEGSTTFSAVVSNASLRSKFTANAVAFVKKYGFDGFDLDWEYPAQRGGASTDKANFSKLLEEMRTAFNNAGLLLTAAVAACPPSIDTSYDIPQLNKYLDFINVMTYDMHGAWDPVTGHNAPLYPRASETGAAAAFSVDSCIKAWISRGAEAKKLILGTGTYGRTFTLSSSGNNNIGAPISGGGSAGQCTGEMGILGYNEICQKIASGGWTVVWNNEQQIPYAYNGNQWIGYDNERSITLKVDYAKTKGLGGIMVWSLETDDFNGLCGKANILLNTIKTNLGLTGGGTSTTTTTTTTTKSPTTAPVGTICTTAEIVRDPNDCGAFYQCVSNGSGGFIAYRTQCAAGLYFDTVSKTCNYANLVKC</sequence>
<keyword evidence="10 12" id="KW-0326">Glycosidase</keyword>
<dbReference type="Gene3D" id="3.10.50.10">
    <property type="match status" value="1"/>
</dbReference>
<dbReference type="Gene3D" id="3.20.20.80">
    <property type="entry name" value="Glycosidases"/>
    <property type="match status" value="1"/>
</dbReference>
<dbReference type="GO" id="GO:0008061">
    <property type="term" value="F:chitin binding"/>
    <property type="evidence" value="ECO:0007669"/>
    <property type="project" value="UniProtKB-KW"/>
</dbReference>
<dbReference type="FunFam" id="3.10.50.10:FF:000004">
    <property type="entry name" value="Chitinase 5"/>
    <property type="match status" value="1"/>
</dbReference>
<evidence type="ECO:0000256" key="11">
    <source>
        <dbReference type="ARBA" id="ARBA00023326"/>
    </source>
</evidence>
<dbReference type="InterPro" id="IPR017853">
    <property type="entry name" value="GH"/>
</dbReference>
<evidence type="ECO:0000256" key="2">
    <source>
        <dbReference type="ARBA" id="ARBA00009121"/>
    </source>
</evidence>
<dbReference type="SUPFAM" id="SSF51445">
    <property type="entry name" value="(Trans)glycosidases"/>
    <property type="match status" value="1"/>
</dbReference>
<dbReference type="GO" id="GO:0008843">
    <property type="term" value="F:endochitinase activity"/>
    <property type="evidence" value="ECO:0007669"/>
    <property type="project" value="UniProtKB-EC"/>
</dbReference>
<evidence type="ECO:0000256" key="7">
    <source>
        <dbReference type="ARBA" id="ARBA00023024"/>
    </source>
</evidence>
<dbReference type="PROSITE" id="PS50940">
    <property type="entry name" value="CHIT_BIND_II"/>
    <property type="match status" value="1"/>
</dbReference>
<dbReference type="InterPro" id="IPR050314">
    <property type="entry name" value="Glycosyl_Hydrlase_18"/>
</dbReference>
<evidence type="ECO:0000313" key="16">
    <source>
        <dbReference type="EMBL" id="KAK9709298.1"/>
    </source>
</evidence>
<keyword evidence="7" id="KW-0146">Chitin degradation</keyword>
<dbReference type="PROSITE" id="PS01095">
    <property type="entry name" value="GH18_1"/>
    <property type="match status" value="1"/>
</dbReference>
<dbReference type="GO" id="GO:0005576">
    <property type="term" value="C:extracellular region"/>
    <property type="evidence" value="ECO:0007669"/>
    <property type="project" value="InterPro"/>
</dbReference>
<dbReference type="PROSITE" id="PS51910">
    <property type="entry name" value="GH18_2"/>
    <property type="match status" value="1"/>
</dbReference>
<dbReference type="SUPFAM" id="SSF57625">
    <property type="entry name" value="Invertebrate chitin-binding proteins"/>
    <property type="match status" value="1"/>
</dbReference>
<evidence type="ECO:0000256" key="8">
    <source>
        <dbReference type="ARBA" id="ARBA00023157"/>
    </source>
</evidence>
<dbReference type="SUPFAM" id="SSF54556">
    <property type="entry name" value="Chitinase insertion domain"/>
    <property type="match status" value="1"/>
</dbReference>
<dbReference type="EC" id="3.2.1.14" evidence="3"/>
<protein>
    <recommendedName>
        <fullName evidence="3">chitinase</fullName>
        <ecNumber evidence="3">3.2.1.14</ecNumber>
    </recommendedName>
</protein>
<dbReference type="Proteomes" id="UP001458880">
    <property type="component" value="Unassembled WGS sequence"/>
</dbReference>
<dbReference type="PANTHER" id="PTHR11177">
    <property type="entry name" value="CHITINASE"/>
    <property type="match status" value="1"/>
</dbReference>
<dbReference type="CDD" id="cd02872">
    <property type="entry name" value="GH18_chitolectin_chitotriosidase"/>
    <property type="match status" value="1"/>
</dbReference>
<feature type="signal peptide" evidence="13">
    <location>
        <begin position="1"/>
        <end position="17"/>
    </location>
</feature>
<gene>
    <name evidence="16" type="ORF">QE152_g26696</name>
</gene>
<name>A0AAW1JXF2_POPJA</name>
<keyword evidence="9" id="KW-0119">Carbohydrate metabolism</keyword>
<reference evidence="16 17" key="1">
    <citation type="journal article" date="2024" name="BMC Genomics">
        <title>De novo assembly and annotation of Popillia japonica's genome with initial clues to its potential as an invasive pest.</title>
        <authorList>
            <person name="Cucini C."/>
            <person name="Boschi S."/>
            <person name="Funari R."/>
            <person name="Cardaioli E."/>
            <person name="Iannotti N."/>
            <person name="Marturano G."/>
            <person name="Paoli F."/>
            <person name="Bruttini M."/>
            <person name="Carapelli A."/>
            <person name="Frati F."/>
            <person name="Nardi F."/>
        </authorList>
    </citation>
    <scope>NUCLEOTIDE SEQUENCE [LARGE SCALE GENOMIC DNA]</scope>
    <source>
        <strain evidence="16">DMR45628</strain>
    </source>
</reference>
<evidence type="ECO:0000256" key="6">
    <source>
        <dbReference type="ARBA" id="ARBA00022801"/>
    </source>
</evidence>
<evidence type="ECO:0000256" key="9">
    <source>
        <dbReference type="ARBA" id="ARBA00023277"/>
    </source>
</evidence>
<keyword evidence="17" id="KW-1185">Reference proteome</keyword>
<dbReference type="Pfam" id="PF00704">
    <property type="entry name" value="Glyco_hydro_18"/>
    <property type="match status" value="1"/>
</dbReference>
<keyword evidence="6 12" id="KW-0378">Hydrolase</keyword>
<keyword evidence="11" id="KW-0624">Polysaccharide degradation</keyword>
<comment type="catalytic activity">
    <reaction evidence="1">
        <text>Random endo-hydrolysis of N-acetyl-beta-D-glucosaminide (1-&gt;4)-beta-linkages in chitin and chitodextrins.</text>
        <dbReference type="EC" id="3.2.1.14"/>
    </reaction>
</comment>
<dbReference type="AlphaFoldDB" id="A0AAW1JXF2"/>
<organism evidence="16 17">
    <name type="scientific">Popillia japonica</name>
    <name type="common">Japanese beetle</name>
    <dbReference type="NCBI Taxonomy" id="7064"/>
    <lineage>
        <taxon>Eukaryota</taxon>
        <taxon>Metazoa</taxon>
        <taxon>Ecdysozoa</taxon>
        <taxon>Arthropoda</taxon>
        <taxon>Hexapoda</taxon>
        <taxon>Insecta</taxon>
        <taxon>Pterygota</taxon>
        <taxon>Neoptera</taxon>
        <taxon>Endopterygota</taxon>
        <taxon>Coleoptera</taxon>
        <taxon>Polyphaga</taxon>
        <taxon>Scarabaeiformia</taxon>
        <taxon>Scarabaeidae</taxon>
        <taxon>Rutelinae</taxon>
        <taxon>Popillia</taxon>
    </lineage>
</organism>
<evidence type="ECO:0000256" key="3">
    <source>
        <dbReference type="ARBA" id="ARBA00012729"/>
    </source>
</evidence>